<keyword evidence="1" id="KW-0614">Plasmid</keyword>
<proteinExistence type="predicted"/>
<geneLocation type="plasmid" evidence="1">
    <name>pFR260</name>
</geneLocation>
<accession>A0A1B2RCF1</accession>
<sequence length="193" mass="22841">MRLYILEITTEYKISFINATSIEKAIEAFKRIYKHYEEQVPFYVREIHPSEKIIMDTISGEIHCIGDNSVLKKCLENLMHLYTPIDWVPTLVLYQDVKADPVSFTIHKACLIKGSPEFNEVGMDVWENILQVALDDHGEFWNALKGFLRIEIFSIFELVEVLKIKEKIIMKFKELIKYKEENKEKQFDEIMKM</sequence>
<dbReference type="RefSeq" id="WP_236830358.1">
    <property type="nucleotide sequence ID" value="NZ_KX258624.1"/>
</dbReference>
<name>A0A1B2RCF1_BACTU</name>
<dbReference type="AlphaFoldDB" id="A0A1B2RCF1"/>
<dbReference type="EMBL" id="KX258624">
    <property type="protein sequence ID" value="AOB42150.1"/>
    <property type="molecule type" value="Genomic_DNA"/>
</dbReference>
<reference evidence="1" key="1">
    <citation type="submission" date="2016-05" db="EMBL/GenBank/DDBJ databases">
        <title>Complete sequence and organization of pFR260, the Bacillus thuringiensis INTA Fr7-4 plasmid harbouring the insecticidal genes.</title>
        <authorList>
            <person name="Navas L.E."/>
            <person name="Amadio A.F."/>
            <person name="Ortiz E.M."/>
            <person name="Sauka D.H."/>
            <person name="Benintende G.B."/>
            <person name="Zandomeni R.O."/>
            <person name="Berretta M.F."/>
        </authorList>
    </citation>
    <scope>NUCLEOTIDE SEQUENCE</scope>
    <source>
        <strain evidence="1">INTA Fr7-4</strain>
        <plasmid evidence="1">pFR260</plasmid>
    </source>
</reference>
<protein>
    <submittedName>
        <fullName evidence="1">Uncharacterized protein</fullName>
    </submittedName>
</protein>
<gene>
    <name evidence="1" type="ORF">pFR260_053c</name>
</gene>
<evidence type="ECO:0000313" key="1">
    <source>
        <dbReference type="EMBL" id="AOB42150.1"/>
    </source>
</evidence>
<organism evidence="1">
    <name type="scientific">Bacillus thuringiensis</name>
    <dbReference type="NCBI Taxonomy" id="1428"/>
    <lineage>
        <taxon>Bacteria</taxon>
        <taxon>Bacillati</taxon>
        <taxon>Bacillota</taxon>
        <taxon>Bacilli</taxon>
        <taxon>Bacillales</taxon>
        <taxon>Bacillaceae</taxon>
        <taxon>Bacillus</taxon>
        <taxon>Bacillus cereus group</taxon>
    </lineage>
</organism>